<dbReference type="AlphaFoldDB" id="V4JGW7"/>
<keyword evidence="4 9" id="KW-1003">Cell membrane</keyword>
<protein>
    <recommendedName>
        <fullName evidence="9">Membrane fusion protein (MFP) family protein</fullName>
    </recommendedName>
</protein>
<comment type="similarity">
    <text evidence="2 9">Belongs to the membrane fusion protein (MFP) (TC 8.A.1) family.</text>
</comment>
<keyword evidence="7 9" id="KW-1133">Transmembrane helix</keyword>
<keyword evidence="3 9" id="KW-0813">Transport</keyword>
<sequence length="445" mass="49206">MAKSNKVNFEFLPAALEIQAAPAPRWARSIMWSLVIFLVIAIVWLCWGRIDIVASAQGKLVPQQQVQVIQPIETGAVLAVHIEEGSQVVAGQVLLELDPAITLADKQDLTAQLDHVNAQVDRLRELLLFAQQVSENDEGQISSVTQKSVHNDTDYNLLLSQIKEFQQSRRAAWSVIGGLEAQLIGAQLSVKKIQTMLPLIEERTQSLKVLENEKLVAREQYLALKQEALDLAGQLPIEQATVRELKSQVNQAKAQYALLLTDFRKQSLIELNDALSRQATLKQQLAKSTFLEEKTRLVAPVSGTVEALSVTTIGQIVTPAQELMRIVPKNDTLIVDAGLLNKDIGFVFNGQVVEVKIESFPFTRYGVIEGKVIDVSMDAIEHDVHGLVFPIKVSIEKQLMLIDGRTVALSSGMAATAEVKTGYRRIIEFLLSPIIQSVDEGARER</sequence>
<gene>
    <name evidence="13" type="ORF">PL2TA16_02334</name>
</gene>
<dbReference type="Pfam" id="PF25917">
    <property type="entry name" value="BSH_RND"/>
    <property type="match status" value="1"/>
</dbReference>
<dbReference type="PANTHER" id="PTHR30386">
    <property type="entry name" value="MEMBRANE FUSION SUBUNIT OF EMRAB-TOLC MULTIDRUG EFFLUX PUMP"/>
    <property type="match status" value="1"/>
</dbReference>
<name>V4JGW7_PSEL2</name>
<evidence type="ECO:0000256" key="10">
    <source>
        <dbReference type="SAM" id="Coils"/>
    </source>
</evidence>
<dbReference type="InterPro" id="IPR050739">
    <property type="entry name" value="MFP"/>
</dbReference>
<evidence type="ECO:0000256" key="6">
    <source>
        <dbReference type="ARBA" id="ARBA00022692"/>
    </source>
</evidence>
<proteinExistence type="inferred from homology"/>
<evidence type="ECO:0000313" key="14">
    <source>
        <dbReference type="Proteomes" id="UP000017820"/>
    </source>
</evidence>
<evidence type="ECO:0000256" key="4">
    <source>
        <dbReference type="ARBA" id="ARBA00022475"/>
    </source>
</evidence>
<dbReference type="PRINTS" id="PR01490">
    <property type="entry name" value="RTXTOXIND"/>
</dbReference>
<comment type="subcellular location">
    <subcellularLocation>
        <location evidence="1 9">Cell inner membrane</location>
        <topology evidence="1 9">Single-pass membrane protein</topology>
    </subcellularLocation>
</comment>
<dbReference type="InterPro" id="IPR058625">
    <property type="entry name" value="MdtA-like_BSH"/>
</dbReference>
<dbReference type="GO" id="GO:0005886">
    <property type="term" value="C:plasma membrane"/>
    <property type="evidence" value="ECO:0007669"/>
    <property type="project" value="UniProtKB-SubCell"/>
</dbReference>
<keyword evidence="10" id="KW-0175">Coiled coil</keyword>
<dbReference type="Gene3D" id="2.40.50.100">
    <property type="match status" value="1"/>
</dbReference>
<dbReference type="SUPFAM" id="SSF111369">
    <property type="entry name" value="HlyD-like secretion proteins"/>
    <property type="match status" value="1"/>
</dbReference>
<dbReference type="InterPro" id="IPR010129">
    <property type="entry name" value="T1SS_HlyD"/>
</dbReference>
<dbReference type="Pfam" id="PF26002">
    <property type="entry name" value="Beta-barrel_AprE"/>
    <property type="match status" value="1"/>
</dbReference>
<dbReference type="GO" id="GO:0009306">
    <property type="term" value="P:protein secretion"/>
    <property type="evidence" value="ECO:0007669"/>
    <property type="project" value="InterPro"/>
</dbReference>
<reference evidence="13 14" key="1">
    <citation type="submission" date="2013-07" db="EMBL/GenBank/DDBJ databases">
        <title>Draft genome sequence of Pseudoalteromonas luteoviolacea 2ta16.</title>
        <authorList>
            <person name="Allen E.E."/>
            <person name="Azam F."/>
            <person name="Podell S."/>
        </authorList>
    </citation>
    <scope>NUCLEOTIDE SEQUENCE [LARGE SCALE GENOMIC DNA]</scope>
    <source>
        <strain evidence="13 14">2ta16</strain>
    </source>
</reference>
<feature type="coiled-coil region" evidence="10">
    <location>
        <begin position="200"/>
        <end position="262"/>
    </location>
</feature>
<feature type="transmembrane region" description="Helical" evidence="9">
    <location>
        <begin position="30"/>
        <end position="50"/>
    </location>
</feature>
<feature type="domain" description="Multidrug resistance protein MdtA-like barrel-sandwich hybrid" evidence="11">
    <location>
        <begin position="74"/>
        <end position="327"/>
    </location>
</feature>
<feature type="domain" description="AprE-like beta-barrel" evidence="12">
    <location>
        <begin position="333"/>
        <end position="422"/>
    </location>
</feature>
<dbReference type="InterPro" id="IPR006144">
    <property type="entry name" value="Secretion_HlyD_CS"/>
</dbReference>
<evidence type="ECO:0000256" key="5">
    <source>
        <dbReference type="ARBA" id="ARBA00022519"/>
    </source>
</evidence>
<evidence type="ECO:0000256" key="9">
    <source>
        <dbReference type="RuleBase" id="RU365093"/>
    </source>
</evidence>
<dbReference type="RefSeq" id="WP_023398322.1">
    <property type="nucleotide sequence ID" value="NZ_AUSV01000020.1"/>
</dbReference>
<keyword evidence="6 9" id="KW-0812">Transmembrane</keyword>
<dbReference type="PANTHER" id="PTHR30386:SF27">
    <property type="entry name" value="MEMBRANE FUSION PROTEIN (MFP) FAMILY PROTEIN"/>
    <property type="match status" value="1"/>
</dbReference>
<dbReference type="Gene3D" id="1.10.287.470">
    <property type="entry name" value="Helix hairpin bin"/>
    <property type="match status" value="1"/>
</dbReference>
<organism evidence="13 14">
    <name type="scientific">Pseudoalteromonas luteoviolacea (strain 2ta16)</name>
    <dbReference type="NCBI Taxonomy" id="1353533"/>
    <lineage>
        <taxon>Bacteria</taxon>
        <taxon>Pseudomonadati</taxon>
        <taxon>Pseudomonadota</taxon>
        <taxon>Gammaproteobacteria</taxon>
        <taxon>Alteromonadales</taxon>
        <taxon>Pseudoalteromonadaceae</taxon>
        <taxon>Pseudoalteromonas</taxon>
    </lineage>
</organism>
<dbReference type="Gene3D" id="2.40.30.170">
    <property type="match status" value="1"/>
</dbReference>
<evidence type="ECO:0000256" key="7">
    <source>
        <dbReference type="ARBA" id="ARBA00022989"/>
    </source>
</evidence>
<dbReference type="PROSITE" id="PS00543">
    <property type="entry name" value="HLYD_FAMILY"/>
    <property type="match status" value="1"/>
</dbReference>
<evidence type="ECO:0000259" key="12">
    <source>
        <dbReference type="Pfam" id="PF26002"/>
    </source>
</evidence>
<evidence type="ECO:0000256" key="1">
    <source>
        <dbReference type="ARBA" id="ARBA00004377"/>
    </source>
</evidence>
<evidence type="ECO:0000256" key="2">
    <source>
        <dbReference type="ARBA" id="ARBA00009477"/>
    </source>
</evidence>
<evidence type="ECO:0000256" key="3">
    <source>
        <dbReference type="ARBA" id="ARBA00022448"/>
    </source>
</evidence>
<dbReference type="PATRIC" id="fig|1353533.3.peg.1376"/>
<keyword evidence="5 9" id="KW-0997">Cell inner membrane</keyword>
<evidence type="ECO:0000313" key="13">
    <source>
        <dbReference type="EMBL" id="ESP94197.1"/>
    </source>
</evidence>
<keyword evidence="8 9" id="KW-0472">Membrane</keyword>
<evidence type="ECO:0000259" key="11">
    <source>
        <dbReference type="Pfam" id="PF25917"/>
    </source>
</evidence>
<accession>V4JGW7</accession>
<dbReference type="InterPro" id="IPR058982">
    <property type="entry name" value="Beta-barrel_AprE"/>
</dbReference>
<evidence type="ECO:0000256" key="8">
    <source>
        <dbReference type="ARBA" id="ARBA00023136"/>
    </source>
</evidence>
<dbReference type="NCBIfam" id="TIGR01843">
    <property type="entry name" value="type_I_hlyD"/>
    <property type="match status" value="1"/>
</dbReference>
<dbReference type="EMBL" id="AUSV01000020">
    <property type="protein sequence ID" value="ESP94197.1"/>
    <property type="molecule type" value="Genomic_DNA"/>
</dbReference>
<comment type="caution">
    <text evidence="13">The sequence shown here is derived from an EMBL/GenBank/DDBJ whole genome shotgun (WGS) entry which is preliminary data.</text>
</comment>
<dbReference type="Proteomes" id="UP000017820">
    <property type="component" value="Unassembled WGS sequence"/>
</dbReference>